<dbReference type="PANTHER" id="PTHR48475">
    <property type="entry name" value="RIBONUCLEASE H"/>
    <property type="match status" value="1"/>
</dbReference>
<dbReference type="Pfam" id="PF17919">
    <property type="entry name" value="RT_RNaseH_2"/>
    <property type="match status" value="1"/>
</dbReference>
<gene>
    <name evidence="2" type="ORF">KK1_044110</name>
</gene>
<feature type="domain" description="Reverse transcriptase" evidence="1">
    <location>
        <begin position="1"/>
        <end position="170"/>
    </location>
</feature>
<evidence type="ECO:0000313" key="2">
    <source>
        <dbReference type="EMBL" id="KYP34875.1"/>
    </source>
</evidence>
<dbReference type="InterPro" id="IPR012337">
    <property type="entry name" value="RNaseH-like_sf"/>
</dbReference>
<reference evidence="2" key="1">
    <citation type="journal article" date="2012" name="Nat. Biotechnol.">
        <title>Draft genome sequence of pigeonpea (Cajanus cajan), an orphan legume crop of resource-poor farmers.</title>
        <authorList>
            <person name="Varshney R.K."/>
            <person name="Chen W."/>
            <person name="Li Y."/>
            <person name="Bharti A.K."/>
            <person name="Saxena R.K."/>
            <person name="Schlueter J.A."/>
            <person name="Donoghue M.T."/>
            <person name="Azam S."/>
            <person name="Fan G."/>
            <person name="Whaley A.M."/>
            <person name="Farmer A.D."/>
            <person name="Sheridan J."/>
            <person name="Iwata A."/>
            <person name="Tuteja R."/>
            <person name="Penmetsa R.V."/>
            <person name="Wu W."/>
            <person name="Upadhyaya H.D."/>
            <person name="Yang S.P."/>
            <person name="Shah T."/>
            <person name="Saxena K.B."/>
            <person name="Michael T."/>
            <person name="McCombie W.R."/>
            <person name="Yang B."/>
            <person name="Zhang G."/>
            <person name="Yang H."/>
            <person name="Wang J."/>
            <person name="Spillane C."/>
            <person name="Cook D.R."/>
            <person name="May G.D."/>
            <person name="Xu X."/>
            <person name="Jackson S.A."/>
        </authorList>
    </citation>
    <scope>NUCLEOTIDE SEQUENCE [LARGE SCALE GENOMIC DNA]</scope>
</reference>
<dbReference type="Gene3D" id="3.30.420.10">
    <property type="entry name" value="Ribonuclease H-like superfamily/Ribonuclease H"/>
    <property type="match status" value="1"/>
</dbReference>
<dbReference type="InterPro" id="IPR000477">
    <property type="entry name" value="RT_dom"/>
</dbReference>
<dbReference type="CDD" id="cd01647">
    <property type="entry name" value="RT_LTR"/>
    <property type="match status" value="1"/>
</dbReference>
<dbReference type="EMBL" id="KQ484494">
    <property type="protein sequence ID" value="KYP34875.1"/>
    <property type="molecule type" value="Genomic_DNA"/>
</dbReference>
<keyword evidence="3" id="KW-1185">Reference proteome</keyword>
<dbReference type="InterPro" id="IPR043502">
    <property type="entry name" value="DNA/RNA_pol_sf"/>
</dbReference>
<accession>A0A151QXD8</accession>
<proteinExistence type="predicted"/>
<dbReference type="InterPro" id="IPR043128">
    <property type="entry name" value="Rev_trsase/Diguanyl_cyclase"/>
</dbReference>
<evidence type="ECO:0000313" key="3">
    <source>
        <dbReference type="Proteomes" id="UP000075243"/>
    </source>
</evidence>
<evidence type="ECO:0000259" key="1">
    <source>
        <dbReference type="PROSITE" id="PS50878"/>
    </source>
</evidence>
<organism evidence="2 3">
    <name type="scientific">Cajanus cajan</name>
    <name type="common">Pigeon pea</name>
    <name type="synonym">Cajanus indicus</name>
    <dbReference type="NCBI Taxonomy" id="3821"/>
    <lineage>
        <taxon>Eukaryota</taxon>
        <taxon>Viridiplantae</taxon>
        <taxon>Streptophyta</taxon>
        <taxon>Embryophyta</taxon>
        <taxon>Tracheophyta</taxon>
        <taxon>Spermatophyta</taxon>
        <taxon>Magnoliopsida</taxon>
        <taxon>eudicotyledons</taxon>
        <taxon>Gunneridae</taxon>
        <taxon>Pentapetalae</taxon>
        <taxon>rosids</taxon>
        <taxon>fabids</taxon>
        <taxon>Fabales</taxon>
        <taxon>Fabaceae</taxon>
        <taxon>Papilionoideae</taxon>
        <taxon>50 kb inversion clade</taxon>
        <taxon>NPAAA clade</taxon>
        <taxon>indigoferoid/millettioid clade</taxon>
        <taxon>Phaseoleae</taxon>
        <taxon>Cajanus</taxon>
    </lineage>
</organism>
<dbReference type="Gramene" id="C.cajan_42132.t">
    <property type="protein sequence ID" value="C.cajan_42132.t"/>
    <property type="gene ID" value="C.cajan_42132"/>
</dbReference>
<dbReference type="InterPro" id="IPR036397">
    <property type="entry name" value="RNaseH_sf"/>
</dbReference>
<dbReference type="Proteomes" id="UP000075243">
    <property type="component" value="Unassembled WGS sequence"/>
</dbReference>
<dbReference type="PROSITE" id="PS50878">
    <property type="entry name" value="RT_POL"/>
    <property type="match status" value="1"/>
</dbReference>
<dbReference type="SUPFAM" id="SSF53098">
    <property type="entry name" value="Ribonuclease H-like"/>
    <property type="match status" value="1"/>
</dbReference>
<dbReference type="PANTHER" id="PTHR48475:SF2">
    <property type="entry name" value="RIBONUCLEASE H"/>
    <property type="match status" value="1"/>
</dbReference>
<dbReference type="Gene3D" id="3.10.10.10">
    <property type="entry name" value="HIV Type 1 Reverse Transcriptase, subunit A, domain 1"/>
    <property type="match status" value="1"/>
</dbReference>
<protein>
    <submittedName>
        <fullName evidence="2">Retrovirus-related Pol polyprotein from transposon opus</fullName>
    </submittedName>
</protein>
<dbReference type="AlphaFoldDB" id="A0A151QXD8"/>
<dbReference type="GO" id="GO:0003676">
    <property type="term" value="F:nucleic acid binding"/>
    <property type="evidence" value="ECO:0007669"/>
    <property type="project" value="InterPro"/>
</dbReference>
<name>A0A151QXD8_CAJCA</name>
<dbReference type="Gene3D" id="3.30.70.270">
    <property type="match status" value="1"/>
</dbReference>
<dbReference type="SUPFAM" id="SSF56672">
    <property type="entry name" value="DNA/RNA polymerases"/>
    <property type="match status" value="1"/>
</dbReference>
<dbReference type="InterPro" id="IPR041577">
    <property type="entry name" value="RT_RNaseH_2"/>
</dbReference>
<dbReference type="Pfam" id="PF00078">
    <property type="entry name" value="RVT_1"/>
    <property type="match status" value="1"/>
</dbReference>
<sequence length="428" mass="47818">MERFSNISVRIRNLNPEVALHAMLMALKPGSFVDSLCRAPRDMNELPAGHKFLTFLDAYSGYNQIRIHPRDEEKMAFVTESANYCYQVMSFGLKNAGATYQRLMDKIFGNQIGKNIEVYVDDMVVKSADTPSHVTDLAEVFHALRKHQMRLNHDKCVFGVSSGKFLGFMLSSRGIEANPDKCQAIIDMRSPTNLKEVQKLAGQLTALSLLTKPTPGRELILYLAVSGEAISAGLIQEQDGQQQPIYFISRVLQDAERRYQLLEKVALGLIEPHRVVRTDCPIAKVLRKPELAGRMMAWSIELSEFDIRFEPRGAIKAQSLADFINELSPLGHFEDNAWTMHVDRSSNQQGSGAGIILESSSGITLEQSLRFSFKTSNNQAEYEALLAGMRLAAEMGDLEGKLAANWDGPFRVRHSLNNGSYKLEELSG</sequence>